<feature type="compositionally biased region" description="Low complexity" evidence="3">
    <location>
        <begin position="1018"/>
        <end position="1034"/>
    </location>
</feature>
<dbReference type="Pfam" id="PF25459">
    <property type="entry name" value="AIM3_BBC1_C"/>
    <property type="match status" value="1"/>
</dbReference>
<proteinExistence type="predicted"/>
<feature type="region of interest" description="Disordered" evidence="3">
    <location>
        <begin position="74"/>
        <end position="97"/>
    </location>
</feature>
<dbReference type="Pfam" id="PF07653">
    <property type="entry name" value="SH3_2"/>
    <property type="match status" value="1"/>
</dbReference>
<feature type="compositionally biased region" description="Basic and acidic residues" evidence="3">
    <location>
        <begin position="483"/>
        <end position="498"/>
    </location>
</feature>
<feature type="compositionally biased region" description="Acidic residues" evidence="3">
    <location>
        <begin position="623"/>
        <end position="644"/>
    </location>
</feature>
<gene>
    <name evidence="5" type="ORF">NliqN6_2566</name>
</gene>
<feature type="compositionally biased region" description="Basic and acidic residues" evidence="3">
    <location>
        <begin position="975"/>
        <end position="998"/>
    </location>
</feature>
<sequence length="1310" mass="137311">MYPYLARTTIRYKSPHATDLSFAKDETIRVTGPSTDDEDWLVGESVDGTRKGGFPKDFVVLIEEATATDTRAVEQEATEHTSAAEASHAAVPAATTAQSLEHALEEPAGSIEATQDRANDLPAQTEALHIAEPATQRQAQQELVSKEVASPPAPSSQDSSELAEQPTSFKDKLAAFNRSSGSAGPPPPLKPKPLGTSGGVGTWAWKQKQQQQQQAASTSHPASETQQTDAPREQVVPAPSSSGMSASDAKASIGLGGSLRERMAALAGAGAFGGEKSAKGPPPAVGSKPRVWKRPEVAPPATGEGETSEITGTGDLIGEERSDQAKDHAGGDQEDQLEKERRAAIAARMAKLGGRGMMGMPMPIGGPKSGAVDKVETDEGLAEESNSVEDDVTSPVDKTASSQIEGTESPAPTTISMPAIPRKAGPPRRKPPTRTATGGSVGSSSTPIESSQVSALPSESEPSQAEKPSIAEIPSPTTEGDDREIPLPKTQEEVLQEREFEEAGAGPHGAEGALAAGIALAPADGSVGQQAREIPPIAPSMPGDDDREIPLPRTREETAREHEYEEAGKGAQGAEGAKAVGIAMADVEESGGSADALSPPENQVASHAGTHHERSLPPPPPVADDDDGVGASDTAEEDEEDEKEDIMKRAASGSLLADPKPAVHDMSSSDKAPVAFQPLQSPAPITPAIKFPSSETTANAEGLLGLPKDEVALKQVALKHEADATEEDGEEDEEDAPPPPPRPVVAGDESERVKPAGPRPLPPSPGRALPQLQKMAGKLSPSTGARDPVAVDTDPKADEPPSPLIEISSESAAPPSGPAPKPRVTVTQEPAGDNPRTEDEDAIRRRGIAARMAKLGGIKLGGPPMSFQRSPTSPIAAPLSPVRSERDDAFASPTSPAVAPLAVPSEETGDDETEEQAAKRRQATLARLRAGGALGFGMFNNSASADEETTAPTTMETSEAIPVSSESPVATHPGLESDKREEPGGNVEHEEADSRPTEALESPSIEEEDAPPPPPPRRSLSIKSPVTSPVVPAPAKMPSIRVPTRSVSPSVGDDTAEHVLAPPLPPVSTGPYVHEPETIEETQEATDEVGPPPPARNRDASYTSRNSLDRSESRASRVSMDRSESRASRMSMSSDRGIPPASPIPSSRPSTSSARPGYNDLREAAKVHGVKVARAAGKLIDSSKKHVIKDGGPRALVWTAMSDAGLDANTNLGTMIWEQQGHTIQTRLDDIHVGDIIVLHDVKFKGKKGLLSYSQQAGSVQEPVFAVCSHVEDKKTKIKVYQYERGHGDTVSYRLDDLQSGLVRVFRPMP</sequence>
<feature type="region of interest" description="Disordered" evidence="3">
    <location>
        <begin position="857"/>
        <end position="1157"/>
    </location>
</feature>
<feature type="compositionally biased region" description="Low complexity" evidence="3">
    <location>
        <begin position="302"/>
        <end position="314"/>
    </location>
</feature>
<dbReference type="Proteomes" id="UP000620104">
    <property type="component" value="Unassembled WGS sequence"/>
</dbReference>
<evidence type="ECO:0000313" key="6">
    <source>
        <dbReference type="Proteomes" id="UP000620104"/>
    </source>
</evidence>
<feature type="region of interest" description="Disordered" evidence="3">
    <location>
        <begin position="714"/>
        <end position="843"/>
    </location>
</feature>
<evidence type="ECO:0000259" key="4">
    <source>
        <dbReference type="PROSITE" id="PS50002"/>
    </source>
</evidence>
<protein>
    <recommendedName>
        <fullName evidence="4">SH3 domain-containing protein</fullName>
    </recommendedName>
</protein>
<evidence type="ECO:0000256" key="3">
    <source>
        <dbReference type="SAM" id="MobiDB-lite"/>
    </source>
</evidence>
<dbReference type="OrthoDB" id="207120at2759"/>
<dbReference type="SUPFAM" id="SSF50044">
    <property type="entry name" value="SH3-domain"/>
    <property type="match status" value="1"/>
</dbReference>
<keyword evidence="6" id="KW-1185">Reference proteome</keyword>
<comment type="caution">
    <text evidence="5">The sequence shown here is derived from an EMBL/GenBank/DDBJ whole genome shotgun (WGS) entry which is preliminary data.</text>
</comment>
<dbReference type="InterPro" id="IPR057402">
    <property type="entry name" value="AIM3_BBC1_C"/>
</dbReference>
<dbReference type="PROSITE" id="PS50002">
    <property type="entry name" value="SH3"/>
    <property type="match status" value="1"/>
</dbReference>
<dbReference type="Gene3D" id="2.30.30.40">
    <property type="entry name" value="SH3 Domains"/>
    <property type="match status" value="1"/>
</dbReference>
<dbReference type="InterPro" id="IPR036028">
    <property type="entry name" value="SH3-like_dom_sf"/>
</dbReference>
<feature type="compositionally biased region" description="Polar residues" evidence="3">
    <location>
        <begin position="157"/>
        <end position="168"/>
    </location>
</feature>
<feature type="compositionally biased region" description="Polar residues" evidence="3">
    <location>
        <begin position="217"/>
        <end position="229"/>
    </location>
</feature>
<feature type="compositionally biased region" description="Acidic residues" evidence="3">
    <location>
        <begin position="1078"/>
        <end position="1087"/>
    </location>
</feature>
<feature type="region of interest" description="Disordered" evidence="3">
    <location>
        <begin position="524"/>
        <end position="670"/>
    </location>
</feature>
<reference evidence="5" key="1">
    <citation type="submission" date="2020-07" db="EMBL/GenBank/DDBJ databases">
        <title>Draft Genome Sequence of a Deep-Sea Yeast, Naganishia (Cryptococcus) liquefaciens strain N6.</title>
        <authorList>
            <person name="Han Y.W."/>
            <person name="Kajitani R."/>
            <person name="Morimoto H."/>
            <person name="Parhat M."/>
            <person name="Tsubouchi H."/>
            <person name="Bakenova O."/>
            <person name="Ogata M."/>
            <person name="Argunhan B."/>
            <person name="Aoki R."/>
            <person name="Kajiwara S."/>
            <person name="Itoh T."/>
            <person name="Iwasaki H."/>
        </authorList>
    </citation>
    <scope>NUCLEOTIDE SEQUENCE</scope>
    <source>
        <strain evidence="5">N6</strain>
    </source>
</reference>
<evidence type="ECO:0000313" key="5">
    <source>
        <dbReference type="EMBL" id="GHJ86164.1"/>
    </source>
</evidence>
<feature type="region of interest" description="Disordered" evidence="3">
    <location>
        <begin position="135"/>
        <end position="253"/>
    </location>
</feature>
<feature type="compositionally biased region" description="Low complexity" evidence="3">
    <location>
        <begin position="1128"/>
        <end position="1156"/>
    </location>
</feature>
<feature type="compositionally biased region" description="Low complexity" evidence="3">
    <location>
        <begin position="203"/>
        <end position="216"/>
    </location>
</feature>
<accession>A0A8H3TTZ7</accession>
<feature type="compositionally biased region" description="Basic and acidic residues" evidence="3">
    <location>
        <begin position="548"/>
        <end position="568"/>
    </location>
</feature>
<dbReference type="InterPro" id="IPR001452">
    <property type="entry name" value="SH3_domain"/>
</dbReference>
<feature type="compositionally biased region" description="Acidic residues" evidence="3">
    <location>
        <begin position="378"/>
        <end position="392"/>
    </location>
</feature>
<feature type="compositionally biased region" description="Polar residues" evidence="3">
    <location>
        <begin position="939"/>
        <end position="957"/>
    </location>
</feature>
<dbReference type="EMBL" id="BLZA01000017">
    <property type="protein sequence ID" value="GHJ86164.1"/>
    <property type="molecule type" value="Genomic_DNA"/>
</dbReference>
<keyword evidence="1 2" id="KW-0728">SH3 domain</keyword>
<feature type="compositionally biased region" description="Polar residues" evidence="3">
    <location>
        <begin position="399"/>
        <end position="416"/>
    </location>
</feature>
<feature type="compositionally biased region" description="Polar residues" evidence="3">
    <location>
        <begin position="447"/>
        <end position="463"/>
    </location>
</feature>
<feature type="compositionally biased region" description="Low complexity" evidence="3">
    <location>
        <begin position="804"/>
        <end position="814"/>
    </location>
</feature>
<feature type="compositionally biased region" description="Basic and acidic residues" evidence="3">
    <location>
        <begin position="714"/>
        <end position="723"/>
    </location>
</feature>
<feature type="compositionally biased region" description="Low complexity" evidence="3">
    <location>
        <begin position="80"/>
        <end position="97"/>
    </location>
</feature>
<name>A0A8H3TTZ7_9TREE</name>
<feature type="region of interest" description="Disordered" evidence="3">
    <location>
        <begin position="272"/>
        <end position="511"/>
    </location>
</feature>
<feature type="compositionally biased region" description="Basic and acidic residues" evidence="3">
    <location>
        <begin position="318"/>
        <end position="343"/>
    </location>
</feature>
<feature type="compositionally biased region" description="Low complexity" evidence="3">
    <location>
        <begin position="433"/>
        <end position="446"/>
    </location>
</feature>
<feature type="domain" description="SH3" evidence="4">
    <location>
        <begin position="1"/>
        <end position="64"/>
    </location>
</feature>
<dbReference type="SMART" id="SM00326">
    <property type="entry name" value="SH3"/>
    <property type="match status" value="1"/>
</dbReference>
<feature type="compositionally biased region" description="Basic and acidic residues" evidence="3">
    <location>
        <begin position="1107"/>
        <end position="1127"/>
    </location>
</feature>
<feature type="compositionally biased region" description="Low complexity" evidence="3">
    <location>
        <begin position="572"/>
        <end position="581"/>
    </location>
</feature>
<evidence type="ECO:0000256" key="2">
    <source>
        <dbReference type="PROSITE-ProRule" id="PRU00192"/>
    </source>
</evidence>
<evidence type="ECO:0000256" key="1">
    <source>
        <dbReference type="ARBA" id="ARBA00022443"/>
    </source>
</evidence>
<organism evidence="5 6">
    <name type="scientific">Naganishia liquefaciens</name>
    <dbReference type="NCBI Taxonomy" id="104408"/>
    <lineage>
        <taxon>Eukaryota</taxon>
        <taxon>Fungi</taxon>
        <taxon>Dikarya</taxon>
        <taxon>Basidiomycota</taxon>
        <taxon>Agaricomycotina</taxon>
        <taxon>Tremellomycetes</taxon>
        <taxon>Filobasidiales</taxon>
        <taxon>Filobasidiaceae</taxon>
        <taxon>Naganishia</taxon>
    </lineage>
</organism>
<feature type="compositionally biased region" description="Acidic residues" evidence="3">
    <location>
        <begin position="724"/>
        <end position="736"/>
    </location>
</feature>